<reference evidence="2 3" key="1">
    <citation type="submission" date="2024-01" db="EMBL/GenBank/DDBJ databases">
        <title>Genome assemblies of Stephania.</title>
        <authorList>
            <person name="Yang L."/>
        </authorList>
    </citation>
    <scope>NUCLEOTIDE SEQUENCE [LARGE SCALE GENOMIC DNA]</scope>
    <source>
        <strain evidence="2">JXDWG</strain>
        <tissue evidence="2">Leaf</tissue>
    </source>
</reference>
<sequence>MTNRGGGIGGGKKRQRDGKSERCKVSVSGGTGRRPKSAGVASRESSQRGPELYFKDICEATMAAEEPAKQQPTAEKVPRGEKSVTLAAKMLGHETEEPAARRLWVGGGRAMLARWRRRSREAINDAEGKT</sequence>
<evidence type="ECO:0000313" key="2">
    <source>
        <dbReference type="EMBL" id="KAK9166012.1"/>
    </source>
</evidence>
<evidence type="ECO:0000313" key="3">
    <source>
        <dbReference type="Proteomes" id="UP001419268"/>
    </source>
</evidence>
<keyword evidence="3" id="KW-1185">Reference proteome</keyword>
<feature type="region of interest" description="Disordered" evidence="1">
    <location>
        <begin position="1"/>
        <end position="50"/>
    </location>
</feature>
<organism evidence="2 3">
    <name type="scientific">Stephania cephalantha</name>
    <dbReference type="NCBI Taxonomy" id="152367"/>
    <lineage>
        <taxon>Eukaryota</taxon>
        <taxon>Viridiplantae</taxon>
        <taxon>Streptophyta</taxon>
        <taxon>Embryophyta</taxon>
        <taxon>Tracheophyta</taxon>
        <taxon>Spermatophyta</taxon>
        <taxon>Magnoliopsida</taxon>
        <taxon>Ranunculales</taxon>
        <taxon>Menispermaceae</taxon>
        <taxon>Menispermoideae</taxon>
        <taxon>Cissampelideae</taxon>
        <taxon>Stephania</taxon>
    </lineage>
</organism>
<name>A0AAP0Q347_9MAGN</name>
<accession>A0AAP0Q347</accession>
<proteinExistence type="predicted"/>
<protein>
    <submittedName>
        <fullName evidence="2">Uncharacterized protein</fullName>
    </submittedName>
</protein>
<dbReference type="AlphaFoldDB" id="A0AAP0Q347"/>
<evidence type="ECO:0000256" key="1">
    <source>
        <dbReference type="SAM" id="MobiDB-lite"/>
    </source>
</evidence>
<comment type="caution">
    <text evidence="2">The sequence shown here is derived from an EMBL/GenBank/DDBJ whole genome shotgun (WGS) entry which is preliminary data.</text>
</comment>
<dbReference type="Proteomes" id="UP001419268">
    <property type="component" value="Unassembled WGS sequence"/>
</dbReference>
<feature type="compositionally biased region" description="Gly residues" evidence="1">
    <location>
        <begin position="1"/>
        <end position="10"/>
    </location>
</feature>
<gene>
    <name evidence="2" type="ORF">Scep_001203</name>
</gene>
<dbReference type="EMBL" id="JBBNAG010000001">
    <property type="protein sequence ID" value="KAK9166012.1"/>
    <property type="molecule type" value="Genomic_DNA"/>
</dbReference>